<evidence type="ECO:0000313" key="2">
    <source>
        <dbReference type="EMBL" id="KAA6384611.1"/>
    </source>
</evidence>
<dbReference type="AlphaFoldDB" id="A0A5J4VQ26"/>
<dbReference type="SUPFAM" id="SSF53474">
    <property type="entry name" value="alpha/beta-Hydrolases"/>
    <property type="match status" value="1"/>
</dbReference>
<dbReference type="Proteomes" id="UP000324800">
    <property type="component" value="Unassembled WGS sequence"/>
</dbReference>
<gene>
    <name evidence="2" type="ORF">EZS28_019862</name>
</gene>
<protein>
    <submittedName>
        <fullName evidence="2">Uncharacterized protein</fullName>
    </submittedName>
</protein>
<dbReference type="GO" id="GO:0006629">
    <property type="term" value="P:lipid metabolic process"/>
    <property type="evidence" value="ECO:0007669"/>
    <property type="project" value="InterPro"/>
</dbReference>
<organism evidence="2 3">
    <name type="scientific">Streblomastix strix</name>
    <dbReference type="NCBI Taxonomy" id="222440"/>
    <lineage>
        <taxon>Eukaryota</taxon>
        <taxon>Metamonada</taxon>
        <taxon>Preaxostyla</taxon>
        <taxon>Oxymonadida</taxon>
        <taxon>Streblomastigidae</taxon>
        <taxon>Streblomastix</taxon>
    </lineage>
</organism>
<comment type="caution">
    <text evidence="2">The sequence shown here is derived from an EMBL/GenBank/DDBJ whole genome shotgun (WGS) entry which is preliminary data.</text>
</comment>
<reference evidence="2 3" key="1">
    <citation type="submission" date="2019-03" db="EMBL/GenBank/DDBJ databases">
        <title>Single cell metagenomics reveals metabolic interactions within the superorganism composed of flagellate Streblomastix strix and complex community of Bacteroidetes bacteria on its surface.</title>
        <authorList>
            <person name="Treitli S.C."/>
            <person name="Kolisko M."/>
            <person name="Husnik F."/>
            <person name="Keeling P."/>
            <person name="Hampl V."/>
        </authorList>
    </citation>
    <scope>NUCLEOTIDE SEQUENCE [LARGE SCALE GENOMIC DNA]</scope>
    <source>
        <strain evidence="2">ST1C</strain>
    </source>
</reference>
<dbReference type="InterPro" id="IPR029058">
    <property type="entry name" value="AB_hydrolase_fold"/>
</dbReference>
<dbReference type="GO" id="GO:0008374">
    <property type="term" value="F:O-acyltransferase activity"/>
    <property type="evidence" value="ECO:0007669"/>
    <property type="project" value="InterPro"/>
</dbReference>
<dbReference type="InterPro" id="IPR003386">
    <property type="entry name" value="LACT/PDAT_acylTrfase"/>
</dbReference>
<evidence type="ECO:0000313" key="3">
    <source>
        <dbReference type="Proteomes" id="UP000324800"/>
    </source>
</evidence>
<accession>A0A5J4VQ26</accession>
<dbReference type="PANTHER" id="PTHR11440">
    <property type="entry name" value="LECITHIN-CHOLESTEROL ACYLTRANSFERASE-RELATED"/>
    <property type="match status" value="1"/>
</dbReference>
<evidence type="ECO:0000256" key="1">
    <source>
        <dbReference type="SAM" id="Coils"/>
    </source>
</evidence>
<sequence length="340" mass="39909">MGGLVFKTFAQLFPEDVSRYVRRWITIGTPFQGASRMIQGLLFGYNFKKPSAFINPKIIQNIQRVILPSFWLLPPKNCPFSPKVGVQYYRKKEIKWYGFHSDDELKCWDYDMLIRTNVILVIATLISNSDKYHPPHQIQHSLFDLIREIQHWQNEIERVEQETEESSTSYKWKQFLSPVTKYSDNQPQYSPYYSHYQGVKPTLWDNPSLEKIQERIEEIRSKPVIFPEVGEFEFINIYGSGIETPWHLIIHDVGKDDQKDDFHIHSVKELSQYCEYMSKGGEEIPISVSVSQIYSVWSMIDGDGTVPCYSSSNDGLRTDARFEIRGQDHFKLLQDPRYLL</sequence>
<dbReference type="Gene3D" id="3.40.50.1820">
    <property type="entry name" value="alpha/beta hydrolase"/>
    <property type="match status" value="1"/>
</dbReference>
<dbReference type="EMBL" id="SNRW01005676">
    <property type="protein sequence ID" value="KAA6384611.1"/>
    <property type="molecule type" value="Genomic_DNA"/>
</dbReference>
<name>A0A5J4VQ26_9EUKA</name>
<feature type="coiled-coil region" evidence="1">
    <location>
        <begin position="142"/>
        <end position="169"/>
    </location>
</feature>
<proteinExistence type="predicted"/>
<keyword evidence="1" id="KW-0175">Coiled coil</keyword>
<dbReference type="Pfam" id="PF02450">
    <property type="entry name" value="LCAT"/>
    <property type="match status" value="1"/>
</dbReference>
<dbReference type="OrthoDB" id="190846at2759"/>